<dbReference type="STRING" id="1484693.RS694_11410"/>
<dbReference type="EMBL" id="CP019239">
    <property type="protein sequence ID" value="APW43076.1"/>
    <property type="molecule type" value="Genomic_DNA"/>
</dbReference>
<keyword evidence="3" id="KW-1185">Reference proteome</keyword>
<evidence type="ECO:0000313" key="3">
    <source>
        <dbReference type="Proteomes" id="UP000186110"/>
    </source>
</evidence>
<dbReference type="KEGG" id="rsb:RS694_11410"/>
<gene>
    <name evidence="2" type="ORF">RS694_11410</name>
</gene>
<name>A0A1P8KAP2_9BURK</name>
<protein>
    <submittedName>
        <fullName evidence="2">Uncharacterized protein</fullName>
    </submittedName>
</protein>
<feature type="compositionally biased region" description="Basic and acidic residues" evidence="1">
    <location>
        <begin position="162"/>
        <end position="183"/>
    </location>
</feature>
<organism evidence="2 3">
    <name type="scientific">Rhodoferax saidenbachensis</name>
    <dbReference type="NCBI Taxonomy" id="1484693"/>
    <lineage>
        <taxon>Bacteria</taxon>
        <taxon>Pseudomonadati</taxon>
        <taxon>Pseudomonadota</taxon>
        <taxon>Betaproteobacteria</taxon>
        <taxon>Burkholderiales</taxon>
        <taxon>Comamonadaceae</taxon>
        <taxon>Rhodoferax</taxon>
    </lineage>
</organism>
<dbReference type="Proteomes" id="UP000186110">
    <property type="component" value="Chromosome"/>
</dbReference>
<dbReference type="AlphaFoldDB" id="A0A1P8KAP2"/>
<feature type="compositionally biased region" description="Basic and acidic residues" evidence="1">
    <location>
        <begin position="118"/>
        <end position="130"/>
    </location>
</feature>
<reference evidence="2 3" key="1">
    <citation type="submission" date="2017-01" db="EMBL/GenBank/DDBJ databases">
        <authorList>
            <person name="Mah S.A."/>
            <person name="Swanson W.J."/>
            <person name="Moy G.W."/>
            <person name="Vacquier V.D."/>
        </authorList>
    </citation>
    <scope>NUCLEOTIDE SEQUENCE [LARGE SCALE GENOMIC DNA]</scope>
    <source>
        <strain evidence="2 3">DSM 22694</strain>
    </source>
</reference>
<feature type="region of interest" description="Disordered" evidence="1">
    <location>
        <begin position="68"/>
        <end position="195"/>
    </location>
</feature>
<evidence type="ECO:0000256" key="1">
    <source>
        <dbReference type="SAM" id="MobiDB-lite"/>
    </source>
</evidence>
<dbReference type="RefSeq" id="WP_029706949.1">
    <property type="nucleotide sequence ID" value="NZ_CP019239.1"/>
</dbReference>
<proteinExistence type="predicted"/>
<feature type="compositionally biased region" description="Basic and acidic residues" evidence="1">
    <location>
        <begin position="71"/>
        <end position="100"/>
    </location>
</feature>
<evidence type="ECO:0000313" key="2">
    <source>
        <dbReference type="EMBL" id="APW43076.1"/>
    </source>
</evidence>
<sequence length="195" mass="21580">MAILMGAVGAWAQEDAFQGLPSMAQERARIDTLRRQQTAEFNAQERACQDRFAVVRCTNDVNARRRAMQSELKRQEASLHDAERRQRGAEQLKRTEEKAVENAQRLSGMEPSGGSMTEEDRRKAQEDKVRQHAKPPATAASATPVEKSGGLEAGTAAANRADYVRKQEAALQRKKDREKRLQEKGASTAPLPAAP</sequence>
<dbReference type="eggNOG" id="ENOG5033D45">
    <property type="taxonomic scope" value="Bacteria"/>
</dbReference>
<accession>A0A1P8KAP2</accession>
<feature type="compositionally biased region" description="Low complexity" evidence="1">
    <location>
        <begin position="134"/>
        <end position="144"/>
    </location>
</feature>